<organism evidence="2 3">
    <name type="scientific">Acorus calamus</name>
    <name type="common">Sweet flag</name>
    <dbReference type="NCBI Taxonomy" id="4465"/>
    <lineage>
        <taxon>Eukaryota</taxon>
        <taxon>Viridiplantae</taxon>
        <taxon>Streptophyta</taxon>
        <taxon>Embryophyta</taxon>
        <taxon>Tracheophyta</taxon>
        <taxon>Spermatophyta</taxon>
        <taxon>Magnoliopsida</taxon>
        <taxon>Liliopsida</taxon>
        <taxon>Acoraceae</taxon>
        <taxon>Acorus</taxon>
    </lineage>
</organism>
<comment type="caution">
    <text evidence="2">The sequence shown here is derived from an EMBL/GenBank/DDBJ whole genome shotgun (WGS) entry which is preliminary data.</text>
</comment>
<evidence type="ECO:0000313" key="3">
    <source>
        <dbReference type="Proteomes" id="UP001180020"/>
    </source>
</evidence>
<feature type="region of interest" description="Disordered" evidence="1">
    <location>
        <begin position="1"/>
        <end position="25"/>
    </location>
</feature>
<dbReference type="AlphaFoldDB" id="A0AAV9DRU8"/>
<gene>
    <name evidence="2" type="ORF">QJS10_CPB12g00791</name>
</gene>
<proteinExistence type="predicted"/>
<name>A0AAV9DRU8_ACOCL</name>
<feature type="region of interest" description="Disordered" evidence="1">
    <location>
        <begin position="62"/>
        <end position="83"/>
    </location>
</feature>
<accession>A0AAV9DRU8</accession>
<feature type="compositionally biased region" description="Low complexity" evidence="1">
    <location>
        <begin position="64"/>
        <end position="83"/>
    </location>
</feature>
<evidence type="ECO:0000313" key="2">
    <source>
        <dbReference type="EMBL" id="KAK1302722.1"/>
    </source>
</evidence>
<dbReference type="InterPro" id="IPR036875">
    <property type="entry name" value="Znf_CCHC_sf"/>
</dbReference>
<protein>
    <submittedName>
        <fullName evidence="2">Uncharacterized protein</fullName>
    </submittedName>
</protein>
<sequence length="185" mass="20518">MVGARKNRREGDRNRESDPSSGEGPRRHDVFCFRCLSSGHGSWAYRDPIICRKCRGTGHRAAARPRSCASPSSPGASSDSSKSCIRLPKDFDTRSEVVWLSQSVIAEVHGWSQTLVHVKELMFSFLGNRIIERVRSIGGDSFVISGSNAWLKEKLVSIGKVSGKYGSLTFHPWTPDFDTLPQPHC</sequence>
<evidence type="ECO:0000256" key="1">
    <source>
        <dbReference type="SAM" id="MobiDB-lite"/>
    </source>
</evidence>
<keyword evidence="3" id="KW-1185">Reference proteome</keyword>
<dbReference type="GO" id="GO:0008270">
    <property type="term" value="F:zinc ion binding"/>
    <property type="evidence" value="ECO:0007669"/>
    <property type="project" value="InterPro"/>
</dbReference>
<dbReference type="EMBL" id="JAUJYO010000012">
    <property type="protein sequence ID" value="KAK1302722.1"/>
    <property type="molecule type" value="Genomic_DNA"/>
</dbReference>
<feature type="compositionally biased region" description="Basic and acidic residues" evidence="1">
    <location>
        <begin position="9"/>
        <end position="25"/>
    </location>
</feature>
<reference evidence="2" key="1">
    <citation type="journal article" date="2023" name="Nat. Commun.">
        <title>Diploid and tetraploid genomes of Acorus and the evolution of monocots.</title>
        <authorList>
            <person name="Ma L."/>
            <person name="Liu K.W."/>
            <person name="Li Z."/>
            <person name="Hsiao Y.Y."/>
            <person name="Qi Y."/>
            <person name="Fu T."/>
            <person name="Tang G.D."/>
            <person name="Zhang D."/>
            <person name="Sun W.H."/>
            <person name="Liu D.K."/>
            <person name="Li Y."/>
            <person name="Chen G.Z."/>
            <person name="Liu X.D."/>
            <person name="Liao X.Y."/>
            <person name="Jiang Y.T."/>
            <person name="Yu X."/>
            <person name="Hao Y."/>
            <person name="Huang J."/>
            <person name="Zhao X.W."/>
            <person name="Ke S."/>
            <person name="Chen Y.Y."/>
            <person name="Wu W.L."/>
            <person name="Hsu J.L."/>
            <person name="Lin Y.F."/>
            <person name="Huang M.D."/>
            <person name="Li C.Y."/>
            <person name="Huang L."/>
            <person name="Wang Z.W."/>
            <person name="Zhao X."/>
            <person name="Zhong W.Y."/>
            <person name="Peng D.H."/>
            <person name="Ahmad S."/>
            <person name="Lan S."/>
            <person name="Zhang J.S."/>
            <person name="Tsai W.C."/>
            <person name="Van de Peer Y."/>
            <person name="Liu Z.J."/>
        </authorList>
    </citation>
    <scope>NUCLEOTIDE SEQUENCE</scope>
    <source>
        <strain evidence="2">CP</strain>
    </source>
</reference>
<reference evidence="2" key="2">
    <citation type="submission" date="2023-06" db="EMBL/GenBank/DDBJ databases">
        <authorList>
            <person name="Ma L."/>
            <person name="Liu K.-W."/>
            <person name="Li Z."/>
            <person name="Hsiao Y.-Y."/>
            <person name="Qi Y."/>
            <person name="Fu T."/>
            <person name="Tang G."/>
            <person name="Zhang D."/>
            <person name="Sun W.-H."/>
            <person name="Liu D.-K."/>
            <person name="Li Y."/>
            <person name="Chen G.-Z."/>
            <person name="Liu X.-D."/>
            <person name="Liao X.-Y."/>
            <person name="Jiang Y.-T."/>
            <person name="Yu X."/>
            <person name="Hao Y."/>
            <person name="Huang J."/>
            <person name="Zhao X.-W."/>
            <person name="Ke S."/>
            <person name="Chen Y.-Y."/>
            <person name="Wu W.-L."/>
            <person name="Hsu J.-L."/>
            <person name="Lin Y.-F."/>
            <person name="Huang M.-D."/>
            <person name="Li C.-Y."/>
            <person name="Huang L."/>
            <person name="Wang Z.-W."/>
            <person name="Zhao X."/>
            <person name="Zhong W.-Y."/>
            <person name="Peng D.-H."/>
            <person name="Ahmad S."/>
            <person name="Lan S."/>
            <person name="Zhang J.-S."/>
            <person name="Tsai W.-C."/>
            <person name="Van De Peer Y."/>
            <person name="Liu Z.-J."/>
        </authorList>
    </citation>
    <scope>NUCLEOTIDE SEQUENCE</scope>
    <source>
        <strain evidence="2">CP</strain>
        <tissue evidence="2">Leaves</tissue>
    </source>
</reference>
<dbReference type="GO" id="GO:0003676">
    <property type="term" value="F:nucleic acid binding"/>
    <property type="evidence" value="ECO:0007669"/>
    <property type="project" value="InterPro"/>
</dbReference>
<dbReference type="SUPFAM" id="SSF57756">
    <property type="entry name" value="Retrovirus zinc finger-like domains"/>
    <property type="match status" value="1"/>
</dbReference>
<dbReference type="Proteomes" id="UP001180020">
    <property type="component" value="Unassembled WGS sequence"/>
</dbReference>